<evidence type="ECO:0000256" key="7">
    <source>
        <dbReference type="ARBA" id="ARBA00016549"/>
    </source>
</evidence>
<dbReference type="PANTHER" id="PTHR33254">
    <property type="entry name" value="4-HYDROXY-4-METHYL-2-OXOGLUTARATE ALDOLASE 3-RELATED"/>
    <property type="match status" value="1"/>
</dbReference>
<dbReference type="CDD" id="cd16841">
    <property type="entry name" value="RraA_family"/>
    <property type="match status" value="1"/>
</dbReference>
<dbReference type="PANTHER" id="PTHR33254:SF4">
    <property type="entry name" value="4-HYDROXY-4-METHYL-2-OXOGLUTARATE ALDOLASE 3-RELATED"/>
    <property type="match status" value="1"/>
</dbReference>
<evidence type="ECO:0000256" key="12">
    <source>
        <dbReference type="ARBA" id="ARBA00047973"/>
    </source>
</evidence>
<evidence type="ECO:0000256" key="8">
    <source>
        <dbReference type="ARBA" id="ARBA00025046"/>
    </source>
</evidence>
<protein>
    <recommendedName>
        <fullName evidence="7">Putative 4-hydroxy-4-methyl-2-oxoglutarate aldolase</fullName>
        <ecNumber evidence="6">4.1.1.112</ecNumber>
        <ecNumber evidence="5">4.1.3.17</ecNumber>
    </recommendedName>
    <alternativeName>
        <fullName evidence="11">Oxaloacetate decarboxylase</fullName>
    </alternativeName>
    <alternativeName>
        <fullName evidence="9">Regulator of ribonuclease activity homolog</fullName>
    </alternativeName>
    <alternativeName>
        <fullName evidence="10">RraA-like protein</fullName>
    </alternativeName>
</protein>
<dbReference type="Proteomes" id="UP001479933">
    <property type="component" value="Chromosome"/>
</dbReference>
<evidence type="ECO:0000256" key="10">
    <source>
        <dbReference type="ARBA" id="ARBA00030169"/>
    </source>
</evidence>
<evidence type="ECO:0000313" key="14">
    <source>
        <dbReference type="Proteomes" id="UP001479933"/>
    </source>
</evidence>
<comment type="catalytic activity">
    <reaction evidence="1">
        <text>4-hydroxy-4-methyl-2-oxoglutarate = 2 pyruvate</text>
        <dbReference type="Rhea" id="RHEA:22748"/>
        <dbReference type="ChEBI" id="CHEBI:15361"/>
        <dbReference type="ChEBI" id="CHEBI:58276"/>
        <dbReference type="EC" id="4.1.3.17"/>
    </reaction>
</comment>
<evidence type="ECO:0000256" key="9">
    <source>
        <dbReference type="ARBA" id="ARBA00029596"/>
    </source>
</evidence>
<dbReference type="SUPFAM" id="SSF89562">
    <property type="entry name" value="RraA-like"/>
    <property type="match status" value="1"/>
</dbReference>
<dbReference type="RefSeq" id="WP_066166544.1">
    <property type="nucleotide sequence ID" value="NZ_CP136137.1"/>
</dbReference>
<evidence type="ECO:0000256" key="4">
    <source>
        <dbReference type="ARBA" id="ARBA00011233"/>
    </source>
</evidence>
<dbReference type="Pfam" id="PF03737">
    <property type="entry name" value="RraA-like"/>
    <property type="match status" value="1"/>
</dbReference>
<evidence type="ECO:0000256" key="1">
    <source>
        <dbReference type="ARBA" id="ARBA00001342"/>
    </source>
</evidence>
<dbReference type="EC" id="4.1.3.17" evidence="5"/>
<evidence type="ECO:0000256" key="2">
    <source>
        <dbReference type="ARBA" id="ARBA00001968"/>
    </source>
</evidence>
<comment type="cofactor">
    <cofactor evidence="2">
        <name>a divalent metal cation</name>
        <dbReference type="ChEBI" id="CHEBI:60240"/>
    </cofactor>
</comment>
<name>A0ABZ2U238_9ACTN</name>
<dbReference type="EC" id="4.1.1.112" evidence="6"/>
<keyword evidence="14" id="KW-1185">Reference proteome</keyword>
<organism evidence="13 14">
    <name type="scientific">Gordonia hydrophobica</name>
    <dbReference type="NCBI Taxonomy" id="40516"/>
    <lineage>
        <taxon>Bacteria</taxon>
        <taxon>Bacillati</taxon>
        <taxon>Actinomycetota</taxon>
        <taxon>Actinomycetes</taxon>
        <taxon>Mycobacteriales</taxon>
        <taxon>Gordoniaceae</taxon>
        <taxon>Gordonia</taxon>
    </lineage>
</organism>
<proteinExistence type="inferred from homology"/>
<comment type="similarity">
    <text evidence="3">Belongs to the class II aldolase/RraA-like family.</text>
</comment>
<evidence type="ECO:0000256" key="11">
    <source>
        <dbReference type="ARBA" id="ARBA00032305"/>
    </source>
</evidence>
<comment type="function">
    <text evidence="8">Catalyzes the aldol cleavage of 4-hydroxy-4-methyl-2-oxoglutarate (HMG) into 2 molecules of pyruvate. Also contains a secondary oxaloacetate (OAA) decarboxylase activity due to the common pyruvate enolate transition state formed following C-C bond cleavage in the retro-aldol and decarboxylation reactions.</text>
</comment>
<reference evidence="13 14" key="1">
    <citation type="journal article" date="2023" name="Virus Evol.">
        <title>Computational host range prediction-The good, the bad, and the ugly.</title>
        <authorList>
            <person name="Howell A.A."/>
            <person name="Versoza C.J."/>
            <person name="Pfeifer S.P."/>
        </authorList>
    </citation>
    <scope>NUCLEOTIDE SEQUENCE [LARGE SCALE GENOMIC DNA]</scope>
    <source>
        <strain evidence="13 14">1610/1b</strain>
    </source>
</reference>
<dbReference type="InterPro" id="IPR036704">
    <property type="entry name" value="RraA/RraA-like_sf"/>
</dbReference>
<dbReference type="InterPro" id="IPR005493">
    <property type="entry name" value="RraA/RraA-like"/>
</dbReference>
<dbReference type="Gene3D" id="3.50.30.40">
    <property type="entry name" value="Ribonuclease E inhibitor RraA/RraA-like"/>
    <property type="match status" value="1"/>
</dbReference>
<evidence type="ECO:0000256" key="5">
    <source>
        <dbReference type="ARBA" id="ARBA00012213"/>
    </source>
</evidence>
<evidence type="ECO:0000256" key="6">
    <source>
        <dbReference type="ARBA" id="ARBA00012947"/>
    </source>
</evidence>
<evidence type="ECO:0000313" key="13">
    <source>
        <dbReference type="EMBL" id="WYY07667.1"/>
    </source>
</evidence>
<dbReference type="EMBL" id="CP136137">
    <property type="protein sequence ID" value="WYY07667.1"/>
    <property type="molecule type" value="Genomic_DNA"/>
</dbReference>
<sequence length="253" mass="25981">MSDPRRRLTGRLPETLISALSIPRHATDYASRLRRLADASCAVADALDELGVGGCVDASVASPLVPTATIAGPAVTLRYRRLDGDVTSNRVIGRGNVFGDRDLYGLGEPGDIAVFDCPDDSPGAVMGALSAKWAGKAQIAGCVVSGSIRDTASIVAAGIPVWSRGVRPEAARYRLDVAELNGPVSVGGVPVAPGDYVVADRNGVAVIPFAVVPDVVDRCEAAEVAEARLLRVIDAAADLADLVARTSGGGTPT</sequence>
<gene>
    <name evidence="13" type="ORF">RVF87_00830</name>
</gene>
<evidence type="ECO:0000256" key="3">
    <source>
        <dbReference type="ARBA" id="ARBA00008621"/>
    </source>
</evidence>
<comment type="subunit">
    <text evidence="4">Homotrimer.</text>
</comment>
<comment type="catalytic activity">
    <reaction evidence="12">
        <text>oxaloacetate + H(+) = pyruvate + CO2</text>
        <dbReference type="Rhea" id="RHEA:15641"/>
        <dbReference type="ChEBI" id="CHEBI:15361"/>
        <dbReference type="ChEBI" id="CHEBI:15378"/>
        <dbReference type="ChEBI" id="CHEBI:16452"/>
        <dbReference type="ChEBI" id="CHEBI:16526"/>
        <dbReference type="EC" id="4.1.1.112"/>
    </reaction>
</comment>
<accession>A0ABZ2U238</accession>